<keyword evidence="1" id="KW-0479">Metal-binding</keyword>
<dbReference type="GeneID" id="75911495"/>
<dbReference type="AlphaFoldDB" id="A0AAD5EGQ8"/>
<dbReference type="Proteomes" id="UP001206595">
    <property type="component" value="Unassembled WGS sequence"/>
</dbReference>
<reference evidence="3" key="2">
    <citation type="journal article" date="2022" name="Proc. Natl. Acad. Sci. U.S.A.">
        <title>Diploid-dominant life cycles characterize the early evolution of Fungi.</title>
        <authorList>
            <person name="Amses K.R."/>
            <person name="Simmons D.R."/>
            <person name="Longcore J.E."/>
            <person name="Mondo S.J."/>
            <person name="Seto K."/>
            <person name="Jeronimo G.H."/>
            <person name="Bonds A.E."/>
            <person name="Quandt C.A."/>
            <person name="Davis W.J."/>
            <person name="Chang Y."/>
            <person name="Federici B.A."/>
            <person name="Kuo A."/>
            <person name="LaButti K."/>
            <person name="Pangilinan J."/>
            <person name="Andreopoulos W."/>
            <person name="Tritt A."/>
            <person name="Riley R."/>
            <person name="Hundley H."/>
            <person name="Johnson J."/>
            <person name="Lipzen A."/>
            <person name="Barry K."/>
            <person name="Lang B.F."/>
            <person name="Cuomo C.A."/>
            <person name="Buchler N.E."/>
            <person name="Grigoriev I.V."/>
            <person name="Spatafora J.W."/>
            <person name="Stajich J.E."/>
            <person name="James T.Y."/>
        </authorList>
    </citation>
    <scope>NUCLEOTIDE SEQUENCE</scope>
    <source>
        <strain evidence="3">AG</strain>
    </source>
</reference>
<organism evidence="3 4">
    <name type="scientific">Umbelopsis ramanniana AG</name>
    <dbReference type="NCBI Taxonomy" id="1314678"/>
    <lineage>
        <taxon>Eukaryota</taxon>
        <taxon>Fungi</taxon>
        <taxon>Fungi incertae sedis</taxon>
        <taxon>Mucoromycota</taxon>
        <taxon>Mucoromycotina</taxon>
        <taxon>Umbelopsidomycetes</taxon>
        <taxon>Umbelopsidales</taxon>
        <taxon>Umbelopsidaceae</taxon>
        <taxon>Umbelopsis</taxon>
    </lineage>
</organism>
<dbReference type="EMBL" id="MU620897">
    <property type="protein sequence ID" value="KAI8583062.1"/>
    <property type="molecule type" value="Genomic_DNA"/>
</dbReference>
<sequence length="339" mass="38210">MTEFRDWLFVLHTFFFQPLTSTMDHIPVIDFGLFESDPKAVAAAVRSACESIGFLYLTNFGIPQAEVERAFSLSAEFFNQPIEEKRKEEITSNNLGYVGMRKEILDPGVQKYGDTKECFNFGKLVDGEPIQVLPSVIAEKKEFIGKFSVDCHKLCGRILQAFAIAMEIKEEDGGIHYFEDRHKYTERCGSVLRFLKYPKGDNADPTETVRAGSHSDYGSITLLFQNGIPGLEVQASRTHWISAPIIPGAVLVNIGDQMEYWTGGRFKSTKHRVVFLPEHAQYDRYSIAYFCQANDEVLLDVIPSPLSTGEKVNADKPIMTAGEYLQERLARTYKFVAAA</sequence>
<dbReference type="GO" id="GO:0046872">
    <property type="term" value="F:metal ion binding"/>
    <property type="evidence" value="ECO:0007669"/>
    <property type="project" value="UniProtKB-KW"/>
</dbReference>
<dbReference type="Gene3D" id="2.60.120.330">
    <property type="entry name" value="B-lactam Antibiotic, Isopenicillin N Synthase, Chain"/>
    <property type="match status" value="1"/>
</dbReference>
<dbReference type="InterPro" id="IPR026992">
    <property type="entry name" value="DIOX_N"/>
</dbReference>
<dbReference type="PANTHER" id="PTHR47990">
    <property type="entry name" value="2-OXOGLUTARATE (2OG) AND FE(II)-DEPENDENT OXYGENASE SUPERFAMILY PROTEIN-RELATED"/>
    <property type="match status" value="1"/>
</dbReference>
<feature type="domain" description="Fe2OG dioxygenase" evidence="2">
    <location>
        <begin position="188"/>
        <end position="293"/>
    </location>
</feature>
<comment type="similarity">
    <text evidence="1">Belongs to the iron/ascorbate-dependent oxidoreductase family.</text>
</comment>
<dbReference type="GO" id="GO:0016491">
    <property type="term" value="F:oxidoreductase activity"/>
    <property type="evidence" value="ECO:0007669"/>
    <property type="project" value="UniProtKB-KW"/>
</dbReference>
<proteinExistence type="inferred from homology"/>
<accession>A0AAD5EGQ8</accession>
<dbReference type="InterPro" id="IPR044861">
    <property type="entry name" value="IPNS-like_FE2OG_OXY"/>
</dbReference>
<dbReference type="PRINTS" id="PR00682">
    <property type="entry name" value="IPNSYNTHASE"/>
</dbReference>
<reference evidence="3" key="1">
    <citation type="submission" date="2021-06" db="EMBL/GenBank/DDBJ databases">
        <authorList>
            <consortium name="DOE Joint Genome Institute"/>
            <person name="Mondo S.J."/>
            <person name="Amses K.R."/>
            <person name="Simmons D.R."/>
            <person name="Longcore J.E."/>
            <person name="Seto K."/>
            <person name="Alves G.H."/>
            <person name="Bonds A.E."/>
            <person name="Quandt C.A."/>
            <person name="Davis W.J."/>
            <person name="Chang Y."/>
            <person name="Letcher P.M."/>
            <person name="Powell M.J."/>
            <person name="Kuo A."/>
            <person name="Labutti K."/>
            <person name="Pangilinan J."/>
            <person name="Andreopoulos W."/>
            <person name="Tritt A."/>
            <person name="Riley R."/>
            <person name="Hundley H."/>
            <person name="Johnson J."/>
            <person name="Lipzen A."/>
            <person name="Barry K."/>
            <person name="Berbee M.L."/>
            <person name="Buchler N.E."/>
            <person name="Grigoriev I.V."/>
            <person name="Spatafora J.W."/>
            <person name="Stajich J.E."/>
            <person name="James T.Y."/>
        </authorList>
    </citation>
    <scope>NUCLEOTIDE SEQUENCE</scope>
    <source>
        <strain evidence="3">AG</strain>
    </source>
</reference>
<name>A0AAD5EGQ8_UMBRA</name>
<protein>
    <recommendedName>
        <fullName evidence="2">Fe2OG dioxygenase domain-containing protein</fullName>
    </recommendedName>
</protein>
<evidence type="ECO:0000256" key="1">
    <source>
        <dbReference type="RuleBase" id="RU003682"/>
    </source>
</evidence>
<keyword evidence="1" id="KW-0560">Oxidoreductase</keyword>
<dbReference type="RefSeq" id="XP_051448066.1">
    <property type="nucleotide sequence ID" value="XM_051586147.1"/>
</dbReference>
<dbReference type="InterPro" id="IPR050231">
    <property type="entry name" value="Iron_ascorbate_oxido_reductase"/>
</dbReference>
<dbReference type="SUPFAM" id="SSF51197">
    <property type="entry name" value="Clavaminate synthase-like"/>
    <property type="match status" value="1"/>
</dbReference>
<evidence type="ECO:0000313" key="3">
    <source>
        <dbReference type="EMBL" id="KAI8583062.1"/>
    </source>
</evidence>
<gene>
    <name evidence="3" type="ORF">K450DRAFT_224033</name>
</gene>
<dbReference type="InterPro" id="IPR027443">
    <property type="entry name" value="IPNS-like_sf"/>
</dbReference>
<comment type="caution">
    <text evidence="3">The sequence shown here is derived from an EMBL/GenBank/DDBJ whole genome shotgun (WGS) entry which is preliminary data.</text>
</comment>
<evidence type="ECO:0000313" key="4">
    <source>
        <dbReference type="Proteomes" id="UP001206595"/>
    </source>
</evidence>
<dbReference type="InterPro" id="IPR005123">
    <property type="entry name" value="Oxoglu/Fe-dep_dioxygenase_dom"/>
</dbReference>
<dbReference type="PROSITE" id="PS51471">
    <property type="entry name" value="FE2OG_OXY"/>
    <property type="match status" value="1"/>
</dbReference>
<dbReference type="Pfam" id="PF03171">
    <property type="entry name" value="2OG-FeII_Oxy"/>
    <property type="match status" value="1"/>
</dbReference>
<dbReference type="Pfam" id="PF14226">
    <property type="entry name" value="DIOX_N"/>
    <property type="match status" value="1"/>
</dbReference>
<keyword evidence="4" id="KW-1185">Reference proteome</keyword>
<keyword evidence="1" id="KW-0408">Iron</keyword>
<evidence type="ECO:0000259" key="2">
    <source>
        <dbReference type="PROSITE" id="PS51471"/>
    </source>
</evidence>